<dbReference type="InterPro" id="IPR012340">
    <property type="entry name" value="NA-bd_OB-fold"/>
</dbReference>
<evidence type="ECO:0000313" key="5">
    <source>
        <dbReference type="EMBL" id="OGM05982.1"/>
    </source>
</evidence>
<dbReference type="Proteomes" id="UP000178812">
    <property type="component" value="Unassembled WGS sequence"/>
</dbReference>
<dbReference type="InterPro" id="IPR002547">
    <property type="entry name" value="tRNA-bd_dom"/>
</dbReference>
<proteinExistence type="predicted"/>
<dbReference type="Pfam" id="PF01588">
    <property type="entry name" value="tRNA_bind"/>
    <property type="match status" value="1"/>
</dbReference>
<reference evidence="5 6" key="1">
    <citation type="journal article" date="2016" name="Nat. Commun.">
        <title>Thousands of microbial genomes shed light on interconnected biogeochemical processes in an aquifer system.</title>
        <authorList>
            <person name="Anantharaman K."/>
            <person name="Brown C.T."/>
            <person name="Hug L.A."/>
            <person name="Sharon I."/>
            <person name="Castelle C.J."/>
            <person name="Probst A.J."/>
            <person name="Thomas B.C."/>
            <person name="Singh A."/>
            <person name="Wilkins M.J."/>
            <person name="Karaoz U."/>
            <person name="Brodie E.L."/>
            <person name="Williams K.H."/>
            <person name="Hubbard S.S."/>
            <person name="Banfield J.F."/>
        </authorList>
    </citation>
    <scope>NUCLEOTIDE SEQUENCE [LARGE SCALE GENOMIC DNA]</scope>
</reference>
<comment type="caution">
    <text evidence="5">The sequence shown here is derived from an EMBL/GenBank/DDBJ whole genome shotgun (WGS) entry which is preliminary data.</text>
</comment>
<dbReference type="GO" id="GO:0000049">
    <property type="term" value="F:tRNA binding"/>
    <property type="evidence" value="ECO:0007669"/>
    <property type="project" value="UniProtKB-UniRule"/>
</dbReference>
<evidence type="ECO:0000259" key="4">
    <source>
        <dbReference type="PROSITE" id="PS50886"/>
    </source>
</evidence>
<evidence type="ECO:0000256" key="1">
    <source>
        <dbReference type="ARBA" id="ARBA00022555"/>
    </source>
</evidence>
<gene>
    <name evidence="5" type="ORF">A2125_02465</name>
</gene>
<feature type="domain" description="TRNA-binding" evidence="4">
    <location>
        <begin position="8"/>
        <end position="116"/>
    </location>
</feature>
<name>A0A1F7WT66_9BACT</name>
<evidence type="ECO:0000256" key="2">
    <source>
        <dbReference type="ARBA" id="ARBA00022884"/>
    </source>
</evidence>
<dbReference type="PANTHER" id="PTHR11586">
    <property type="entry name" value="TRNA-AMINOACYLATION COFACTOR ARC1 FAMILY MEMBER"/>
    <property type="match status" value="1"/>
</dbReference>
<organism evidence="5 6">
    <name type="scientific">Candidatus Woesebacteria bacterium GWB1_43_5</name>
    <dbReference type="NCBI Taxonomy" id="1802474"/>
    <lineage>
        <taxon>Bacteria</taxon>
        <taxon>Candidatus Woeseibacteriota</taxon>
    </lineage>
</organism>
<accession>A0A1F7WT66</accession>
<dbReference type="SUPFAM" id="SSF50249">
    <property type="entry name" value="Nucleic acid-binding proteins"/>
    <property type="match status" value="1"/>
</dbReference>
<sequence length="116" mass="13288">MDEITYDQFCKVDIRIGTVIKAEVPEWSHWVIKMKVDLGSEIGQKLCFSGIMKFFKPEELDGKQFPFVVNLEPKKVGPEKELSEVMMIMCVPKEDETTPTILLNPQTKVENGVRVL</sequence>
<evidence type="ECO:0000256" key="3">
    <source>
        <dbReference type="PROSITE-ProRule" id="PRU00209"/>
    </source>
</evidence>
<dbReference type="PROSITE" id="PS50886">
    <property type="entry name" value="TRBD"/>
    <property type="match status" value="1"/>
</dbReference>
<dbReference type="Gene3D" id="2.40.50.140">
    <property type="entry name" value="Nucleic acid-binding proteins"/>
    <property type="match status" value="1"/>
</dbReference>
<dbReference type="EMBL" id="MGFM01000009">
    <property type="protein sequence ID" value="OGM05982.1"/>
    <property type="molecule type" value="Genomic_DNA"/>
</dbReference>
<keyword evidence="2 3" id="KW-0694">RNA-binding</keyword>
<dbReference type="PANTHER" id="PTHR11586:SF37">
    <property type="entry name" value="TRNA-BINDING DOMAIN-CONTAINING PROTEIN"/>
    <property type="match status" value="1"/>
</dbReference>
<dbReference type="InterPro" id="IPR051270">
    <property type="entry name" value="Tyrosine-tRNA_ligase_regulator"/>
</dbReference>
<evidence type="ECO:0000313" key="6">
    <source>
        <dbReference type="Proteomes" id="UP000178812"/>
    </source>
</evidence>
<keyword evidence="1 3" id="KW-0820">tRNA-binding</keyword>
<protein>
    <recommendedName>
        <fullName evidence="4">tRNA-binding domain-containing protein</fullName>
    </recommendedName>
</protein>
<dbReference type="AlphaFoldDB" id="A0A1F7WT66"/>